<evidence type="ECO:0000259" key="1">
    <source>
        <dbReference type="Pfam" id="PF20307"/>
    </source>
</evidence>
<dbReference type="InterPro" id="IPR027417">
    <property type="entry name" value="P-loop_NTPase"/>
</dbReference>
<dbReference type="InterPro" id="IPR046881">
    <property type="entry name" value="divDNAB"/>
</dbReference>
<dbReference type="KEGG" id="vg:40075083"/>
<evidence type="ECO:0000313" key="2">
    <source>
        <dbReference type="EMBL" id="BAW98276.1"/>
    </source>
</evidence>
<accession>A0A1Q2U2T3</accession>
<dbReference type="OrthoDB" id="2278at10239"/>
<keyword evidence="2" id="KW-0378">Hydrolase</keyword>
<sequence>MSPLLQLVKILTSLYQASKLTDESLTRELLDTLELIPESKGDVFTQDKKIEVSIRDTIKWVLDQPKDEAVIKSNLMQRVLDFSKEAPELKSSIEYGLEDYPSEERTRQVIYQHIKEIRKARSDEKFGLDFKEAIKEPFFGDPSKMSKEKWAALAEMIEQKLTEKMLGDTDPSLVESVDTDDPDSFTAIIERAKEESSAEGVLKLGLQGMNRALYPDCGLRRGKFYLINALTNRGKSFGLGHVVASVGLYNKPMLRDRSRIPTVLLDSAEDALDVIIERIYKLIMVNRTGENGDFANTPAADIAKVIIDAFSENGWVLRINRVNPTEDNYYNITDRIRKLEMKGHEIIFYAYDYLAMADLKGMTGETKGDKLQDLYRRTRAFMVNRGIAFVTPHQLSPEAKKHLREADDESELYFAREVGGKSMTETSTKITNEVDYEFTFHVAKMGDDKAYFTWCLGKARGGEGSPLSDRFGIYNLDPTKGLMHDINGKNQCRRSFKVQLDDNGDEFDDWDA</sequence>
<keyword evidence="2" id="KW-0067">ATP-binding</keyword>
<keyword evidence="3" id="KW-1185">Reference proteome</keyword>
<organism evidence="2 3">
    <name type="scientific">Vibrio phage pTD1</name>
    <dbReference type="NCBI Taxonomy" id="1938577"/>
    <lineage>
        <taxon>Viruses</taxon>
        <taxon>Duplodnaviria</taxon>
        <taxon>Heunggongvirae</taxon>
        <taxon>Uroviricota</taxon>
        <taxon>Caudoviricetes</taxon>
        <taxon>Chimalliviridae</taxon>
        <taxon>Gorgonvirinae</taxon>
        <taxon>Tidunavirus</taxon>
        <taxon>Tidunavirus pTD1</taxon>
    </lineage>
</organism>
<dbReference type="Gene3D" id="3.40.50.300">
    <property type="entry name" value="P-loop containing nucleotide triphosphate hydrolases"/>
    <property type="match status" value="1"/>
</dbReference>
<dbReference type="GO" id="GO:0004386">
    <property type="term" value="F:helicase activity"/>
    <property type="evidence" value="ECO:0007669"/>
    <property type="project" value="UniProtKB-KW"/>
</dbReference>
<dbReference type="Proteomes" id="UP000221243">
    <property type="component" value="Segment"/>
</dbReference>
<evidence type="ECO:0000313" key="3">
    <source>
        <dbReference type="Proteomes" id="UP000221243"/>
    </source>
</evidence>
<protein>
    <submittedName>
        <fullName evidence="2">DNA helicase, phage-associated</fullName>
    </submittedName>
</protein>
<proteinExistence type="predicted"/>
<reference evidence="2 3" key="1">
    <citation type="submission" date="2017-01" db="EMBL/GenBank/DDBJ databases">
        <title>Complete Genome Sequence of Vibrio Parahaemolyticus Bacteriophage pTD1.</title>
        <authorList>
            <person name="Midorikawa Y."/>
            <person name="Sano M."/>
        </authorList>
    </citation>
    <scope>NUCLEOTIDE SEQUENCE [LARGE SCALE GENOMIC DNA]</scope>
    <source>
        <strain evidence="2">PTD1</strain>
    </source>
</reference>
<dbReference type="Pfam" id="PF20307">
    <property type="entry name" value="divDNAB"/>
    <property type="match status" value="1"/>
</dbReference>
<name>A0A1Q2U2T3_9CAUD</name>
<dbReference type="GeneID" id="40075083"/>
<keyword evidence="2" id="KW-0347">Helicase</keyword>
<dbReference type="EMBL" id="AP017972">
    <property type="protein sequence ID" value="BAW98276.1"/>
    <property type="molecule type" value="Genomic_DNA"/>
</dbReference>
<dbReference type="RefSeq" id="YP_009599354.1">
    <property type="nucleotide sequence ID" value="NC_041916.1"/>
</dbReference>
<keyword evidence="2" id="KW-0547">Nucleotide-binding</keyword>
<feature type="domain" description="Divergent DnaB-like ATPase" evidence="1">
    <location>
        <begin position="147"/>
        <end position="505"/>
    </location>
</feature>